<dbReference type="AlphaFoldDB" id="A0A6A5YI40"/>
<dbReference type="SUPFAM" id="SSF69065">
    <property type="entry name" value="RNase III domain-like"/>
    <property type="match status" value="1"/>
</dbReference>
<evidence type="ECO:0000256" key="7">
    <source>
        <dbReference type="PROSITE-ProRule" id="PRU00266"/>
    </source>
</evidence>
<dbReference type="SMART" id="SM00535">
    <property type="entry name" value="RIBOc"/>
    <property type="match status" value="1"/>
</dbReference>
<dbReference type="Proteomes" id="UP000799770">
    <property type="component" value="Unassembled WGS sequence"/>
</dbReference>
<dbReference type="EMBL" id="ML977359">
    <property type="protein sequence ID" value="KAF2106746.1"/>
    <property type="molecule type" value="Genomic_DNA"/>
</dbReference>
<feature type="non-terminal residue" evidence="10">
    <location>
        <position position="320"/>
    </location>
</feature>
<evidence type="ECO:0000313" key="10">
    <source>
        <dbReference type="EMBL" id="KAF2106746.1"/>
    </source>
</evidence>
<keyword evidence="3" id="KW-0540">Nuclease</keyword>
<dbReference type="GO" id="GO:0030847">
    <property type="term" value="P:termination of RNA polymerase II transcription, exosome-dependent"/>
    <property type="evidence" value="ECO:0007669"/>
    <property type="project" value="UniProtKB-ARBA"/>
</dbReference>
<evidence type="ECO:0000256" key="4">
    <source>
        <dbReference type="ARBA" id="ARBA00022759"/>
    </source>
</evidence>
<gene>
    <name evidence="10" type="ORF">BDV96DRAFT_468833</name>
</gene>
<evidence type="ECO:0000256" key="5">
    <source>
        <dbReference type="ARBA" id="ARBA00022801"/>
    </source>
</evidence>
<dbReference type="GO" id="GO:0034963">
    <property type="term" value="P:box C/D sno(s)RNA processing"/>
    <property type="evidence" value="ECO:0007669"/>
    <property type="project" value="UniProtKB-ARBA"/>
</dbReference>
<keyword evidence="5" id="KW-0378">Hydrolase</keyword>
<accession>A0A6A5YI40</accession>
<dbReference type="InterPro" id="IPR036389">
    <property type="entry name" value="RNase_III_sf"/>
</dbReference>
<dbReference type="PANTHER" id="PTHR11207:SF0">
    <property type="entry name" value="RIBONUCLEASE 3"/>
    <property type="match status" value="1"/>
</dbReference>
<dbReference type="PANTHER" id="PTHR11207">
    <property type="entry name" value="RIBONUCLEASE III"/>
    <property type="match status" value="1"/>
</dbReference>
<evidence type="ECO:0000259" key="8">
    <source>
        <dbReference type="PROSITE" id="PS50137"/>
    </source>
</evidence>
<dbReference type="InterPro" id="IPR000999">
    <property type="entry name" value="RNase_III_dom"/>
</dbReference>
<dbReference type="PROSITE" id="PS50137">
    <property type="entry name" value="DS_RBD"/>
    <property type="match status" value="1"/>
</dbReference>
<dbReference type="Gene3D" id="1.10.1520.10">
    <property type="entry name" value="Ribonuclease III domain"/>
    <property type="match status" value="1"/>
</dbReference>
<keyword evidence="4" id="KW-0255">Endonuclease</keyword>
<dbReference type="GO" id="GO:0005654">
    <property type="term" value="C:nucleoplasm"/>
    <property type="evidence" value="ECO:0007669"/>
    <property type="project" value="TreeGrafter"/>
</dbReference>
<dbReference type="InterPro" id="IPR014720">
    <property type="entry name" value="dsRBD_dom"/>
</dbReference>
<dbReference type="SUPFAM" id="SSF54768">
    <property type="entry name" value="dsRNA-binding domain-like"/>
    <property type="match status" value="1"/>
</dbReference>
<proteinExistence type="predicted"/>
<dbReference type="CDD" id="cd00593">
    <property type="entry name" value="RIBOc"/>
    <property type="match status" value="1"/>
</dbReference>
<dbReference type="GO" id="GO:0006364">
    <property type="term" value="P:rRNA processing"/>
    <property type="evidence" value="ECO:0007669"/>
    <property type="project" value="TreeGrafter"/>
</dbReference>
<comment type="catalytic activity">
    <reaction evidence="1">
        <text>Endonucleolytic cleavage to 5'-phosphomonoester.</text>
        <dbReference type="EC" id="3.1.26.3"/>
    </reaction>
</comment>
<dbReference type="GO" id="GO:0004525">
    <property type="term" value="F:ribonuclease III activity"/>
    <property type="evidence" value="ECO:0007669"/>
    <property type="project" value="UniProtKB-EC"/>
</dbReference>
<dbReference type="GO" id="GO:0034475">
    <property type="term" value="P:U4 snRNA 3'-end processing"/>
    <property type="evidence" value="ECO:0007669"/>
    <property type="project" value="UniProtKB-ARBA"/>
</dbReference>
<evidence type="ECO:0000256" key="2">
    <source>
        <dbReference type="ARBA" id="ARBA00012177"/>
    </source>
</evidence>
<feature type="domain" description="DRBM" evidence="8">
    <location>
        <begin position="249"/>
        <end position="320"/>
    </location>
</feature>
<organism evidence="10 11">
    <name type="scientific">Lophiotrema nucula</name>
    <dbReference type="NCBI Taxonomy" id="690887"/>
    <lineage>
        <taxon>Eukaryota</taxon>
        <taxon>Fungi</taxon>
        <taxon>Dikarya</taxon>
        <taxon>Ascomycota</taxon>
        <taxon>Pezizomycotina</taxon>
        <taxon>Dothideomycetes</taxon>
        <taxon>Pleosporomycetidae</taxon>
        <taxon>Pleosporales</taxon>
        <taxon>Lophiotremataceae</taxon>
        <taxon>Lophiotrema</taxon>
    </lineage>
</organism>
<feature type="non-terminal residue" evidence="10">
    <location>
        <position position="1"/>
    </location>
</feature>
<keyword evidence="6 7" id="KW-0694">RNA-binding</keyword>
<dbReference type="PROSITE" id="PS50142">
    <property type="entry name" value="RNASE_3_2"/>
    <property type="match status" value="1"/>
</dbReference>
<sequence length="320" mass="36126">QPDPADCVPCKARLEEMQSGLIALLDHLVQEETGPEGDIDIIHHARKLHTLLSARANKPSKARQELDKKRPETEKHVLVPTYIAKKISQAASLPPLPPITELHLQEAVFIHRSFDKGLRAANAKDWNYEKLEFLGDAYLEVISSRLIYSRFPHLEPGPQSQLRESLVKNETLQQFAEGYGLGDRIRHTGHIDKDKKAWLKISADVFEAYVAAIVLSDPEHGFETAEKWLTELWAPQLLAHREKVIQDPAAFDTLQKKLGAKNVKLDYRQERPMEMRGGVQNFFLGVYLTGWGYEEEWLGSGEGQNKSLAKQAAAADAVKR</sequence>
<dbReference type="GO" id="GO:0003723">
    <property type="term" value="F:RNA binding"/>
    <property type="evidence" value="ECO:0007669"/>
    <property type="project" value="UniProtKB-UniRule"/>
</dbReference>
<dbReference type="Pfam" id="PF14622">
    <property type="entry name" value="Ribonucleas_3_3"/>
    <property type="match status" value="1"/>
</dbReference>
<reference evidence="10" key="1">
    <citation type="journal article" date="2020" name="Stud. Mycol.">
        <title>101 Dothideomycetes genomes: a test case for predicting lifestyles and emergence of pathogens.</title>
        <authorList>
            <person name="Haridas S."/>
            <person name="Albert R."/>
            <person name="Binder M."/>
            <person name="Bloem J."/>
            <person name="Labutti K."/>
            <person name="Salamov A."/>
            <person name="Andreopoulos B."/>
            <person name="Baker S."/>
            <person name="Barry K."/>
            <person name="Bills G."/>
            <person name="Bluhm B."/>
            <person name="Cannon C."/>
            <person name="Castanera R."/>
            <person name="Culley D."/>
            <person name="Daum C."/>
            <person name="Ezra D."/>
            <person name="Gonzalez J."/>
            <person name="Henrissat B."/>
            <person name="Kuo A."/>
            <person name="Liang C."/>
            <person name="Lipzen A."/>
            <person name="Lutzoni F."/>
            <person name="Magnuson J."/>
            <person name="Mondo S."/>
            <person name="Nolan M."/>
            <person name="Ohm R."/>
            <person name="Pangilinan J."/>
            <person name="Park H.-J."/>
            <person name="Ramirez L."/>
            <person name="Alfaro M."/>
            <person name="Sun H."/>
            <person name="Tritt A."/>
            <person name="Yoshinaga Y."/>
            <person name="Zwiers L.-H."/>
            <person name="Turgeon B."/>
            <person name="Goodwin S."/>
            <person name="Spatafora J."/>
            <person name="Crous P."/>
            <person name="Grigoriev I."/>
        </authorList>
    </citation>
    <scope>NUCLEOTIDE SEQUENCE</scope>
    <source>
        <strain evidence="10">CBS 627.86</strain>
    </source>
</reference>
<name>A0A6A5YI40_9PLEO</name>
<evidence type="ECO:0000256" key="6">
    <source>
        <dbReference type="ARBA" id="ARBA00022884"/>
    </source>
</evidence>
<dbReference type="OrthoDB" id="2392202at2759"/>
<keyword evidence="11" id="KW-1185">Reference proteome</keyword>
<dbReference type="EC" id="3.1.26.3" evidence="2"/>
<feature type="domain" description="RNase III" evidence="9">
    <location>
        <begin position="80"/>
        <end position="218"/>
    </location>
</feature>
<dbReference type="Gene3D" id="3.30.160.20">
    <property type="match status" value="1"/>
</dbReference>
<evidence type="ECO:0000256" key="1">
    <source>
        <dbReference type="ARBA" id="ARBA00000109"/>
    </source>
</evidence>
<evidence type="ECO:0000313" key="11">
    <source>
        <dbReference type="Proteomes" id="UP000799770"/>
    </source>
</evidence>
<protein>
    <recommendedName>
        <fullName evidence="2">ribonuclease III</fullName>
        <ecNumber evidence="2">3.1.26.3</ecNumber>
    </recommendedName>
</protein>
<evidence type="ECO:0000259" key="9">
    <source>
        <dbReference type="PROSITE" id="PS50142"/>
    </source>
</evidence>
<dbReference type="PROSITE" id="PS00517">
    <property type="entry name" value="RNASE_3_1"/>
    <property type="match status" value="1"/>
</dbReference>
<dbReference type="FunFam" id="1.10.1520.10:FF:000001">
    <property type="entry name" value="Ribonuclease 3"/>
    <property type="match status" value="1"/>
</dbReference>
<evidence type="ECO:0000256" key="3">
    <source>
        <dbReference type="ARBA" id="ARBA00022722"/>
    </source>
</evidence>